<dbReference type="OrthoDB" id="6342160at2759"/>
<dbReference type="GO" id="GO:0098609">
    <property type="term" value="P:cell-cell adhesion"/>
    <property type="evidence" value="ECO:0007669"/>
    <property type="project" value="TreeGrafter"/>
</dbReference>
<dbReference type="InParanoid" id="E2BCZ7"/>
<feature type="region of interest" description="Disordered" evidence="3">
    <location>
        <begin position="611"/>
        <end position="635"/>
    </location>
</feature>
<sequence>MELKTKQMRRILESLQKQISGLQLLLTNVSTNPSEVLVAKLVFSGQLQSLTQRFKNLTSDDNSECEEININVADTMTTTKHIFLLNDIEELIKQIDDCKLDEHAINYTTESLLNKFALALRALEDVECLSLKQRLQDCLDYVKEMSTANQIEDFQNIKELGTSILELLEPLQKYRRSLVSTTLSEKLALYTSQLCTSFGMLVQLAQAQHCVNAPIYVCKKYICERTCTCCKMILELLDGTNPSMEEEALVGENHFVYRMDLALDIILEIPSKTHQEQLSECVELWLRLEDVFSHAMAITQVCQAYNFKAITGSCQSIVQEYEKLKQQLQSDIPDAALNTLFMNTLTDALYRLERKVNVAVLTLVMEVFSNPYAVLRKLVMTCGSSLNAKGRSKNDLNNLIEDFDQLFDQTVQIGMFAIACCKDMSRNNKIRNCLAGFESLETELISAIISFYLHPDNKEMRSSVKLLTTQWQLEMNKFQSVVNLIINSAAFCQVVLDSLQEYVTTMSDCLDNRQPVTQLQVHAIIRRASALFTQVTAVMNDIGIENIDRQTILMTKELNAAIFEVNTAAETLLVKNATEPQQLRVIKRCELILKVIQRLQPALSMIMNNTTHEKSRRSQGNLSHGTTTTTSTFNNTNFPPTVYGLPRDENSLIYIRTPYTVKAYKLPLSIQPANSTVPDRKPSDLSCLIPYIESGRALRNEHTIMYNTPRRKNAAESIVRSKVSFRNLSSIRQHLFGRDSLAVHSAYIDITEESIDLTAALEKISTLSVSADAMMSPCQFSSKLQNISPGTTKKELASNVVEKSCRSVKSVESLNKSTTTRQSNERAISGSSDVSLVIETCKKLNSIRLSNSKTQKSTSK</sequence>
<dbReference type="KEGG" id="hst:105181449"/>
<feature type="compositionally biased region" description="Low complexity" evidence="3">
    <location>
        <begin position="626"/>
        <end position="635"/>
    </location>
</feature>
<dbReference type="GO" id="GO:0005912">
    <property type="term" value="C:adherens junction"/>
    <property type="evidence" value="ECO:0007669"/>
    <property type="project" value="TreeGrafter"/>
</dbReference>
<accession>E2BCZ7</accession>
<organism evidence="5">
    <name type="scientific">Harpegnathos saltator</name>
    <name type="common">Jerdon's jumping ant</name>
    <dbReference type="NCBI Taxonomy" id="610380"/>
    <lineage>
        <taxon>Eukaryota</taxon>
        <taxon>Metazoa</taxon>
        <taxon>Ecdysozoa</taxon>
        <taxon>Arthropoda</taxon>
        <taxon>Hexapoda</taxon>
        <taxon>Insecta</taxon>
        <taxon>Pterygota</taxon>
        <taxon>Neoptera</taxon>
        <taxon>Endopterygota</taxon>
        <taxon>Hymenoptera</taxon>
        <taxon>Apocrita</taxon>
        <taxon>Aculeata</taxon>
        <taxon>Formicoidea</taxon>
        <taxon>Formicidae</taxon>
        <taxon>Ponerinae</taxon>
        <taxon>Ponerini</taxon>
        <taxon>Harpegnathos</taxon>
    </lineage>
</organism>
<dbReference type="PANTHER" id="PTHR18914:SF33">
    <property type="entry name" value="RE47911P-RELATED"/>
    <property type="match status" value="1"/>
</dbReference>
<name>E2BCZ7_HARSA</name>
<dbReference type="PhylomeDB" id="E2BCZ7"/>
<dbReference type="InterPro" id="IPR008837">
    <property type="entry name" value="Serendipity_A"/>
</dbReference>
<dbReference type="Proteomes" id="UP000008237">
    <property type="component" value="Unassembled WGS sequence"/>
</dbReference>
<evidence type="ECO:0000313" key="4">
    <source>
        <dbReference type="EMBL" id="EFN86422.1"/>
    </source>
</evidence>
<proteinExistence type="predicted"/>
<evidence type="ECO:0000256" key="3">
    <source>
        <dbReference type="SAM" id="MobiDB-lite"/>
    </source>
</evidence>
<dbReference type="GO" id="GO:0051015">
    <property type="term" value="F:actin filament binding"/>
    <property type="evidence" value="ECO:0007669"/>
    <property type="project" value="TreeGrafter"/>
</dbReference>
<evidence type="ECO:0000256" key="2">
    <source>
        <dbReference type="ARBA" id="ARBA00022490"/>
    </source>
</evidence>
<dbReference type="GO" id="GO:0008013">
    <property type="term" value="F:beta-catenin binding"/>
    <property type="evidence" value="ECO:0007669"/>
    <property type="project" value="TreeGrafter"/>
</dbReference>
<dbReference type="Gene3D" id="1.20.120.810">
    <property type="entry name" value="Vinculin, Vh2 four-helix bundle"/>
    <property type="match status" value="1"/>
</dbReference>
<comment type="subcellular location">
    <subcellularLocation>
        <location evidence="1">Cytoplasm</location>
    </subcellularLocation>
</comment>
<dbReference type="GO" id="GO:0016342">
    <property type="term" value="C:catenin complex"/>
    <property type="evidence" value="ECO:0007669"/>
    <property type="project" value="TreeGrafter"/>
</dbReference>
<gene>
    <name evidence="4" type="ORF">EAI_05259</name>
</gene>
<dbReference type="GO" id="GO:0016477">
    <property type="term" value="P:cell migration"/>
    <property type="evidence" value="ECO:0007669"/>
    <property type="project" value="TreeGrafter"/>
</dbReference>
<evidence type="ECO:0000256" key="1">
    <source>
        <dbReference type="ARBA" id="ARBA00004496"/>
    </source>
</evidence>
<dbReference type="AlphaFoldDB" id="E2BCZ7"/>
<dbReference type="GO" id="GO:0007349">
    <property type="term" value="P:cellularization"/>
    <property type="evidence" value="ECO:0007669"/>
    <property type="project" value="InterPro"/>
</dbReference>
<dbReference type="Pfam" id="PF05482">
    <property type="entry name" value="Serendipity_A"/>
    <property type="match status" value="1"/>
</dbReference>
<dbReference type="GO" id="GO:0005737">
    <property type="term" value="C:cytoplasm"/>
    <property type="evidence" value="ECO:0007669"/>
    <property type="project" value="UniProtKB-SubCell"/>
</dbReference>
<protein>
    <submittedName>
        <fullName evidence="4">Serendipity locus protein alpha</fullName>
    </submittedName>
</protein>
<evidence type="ECO:0000313" key="5">
    <source>
        <dbReference type="Proteomes" id="UP000008237"/>
    </source>
</evidence>
<dbReference type="OMA" id="LSCLIPY"/>
<reference evidence="4 5" key="1">
    <citation type="journal article" date="2010" name="Science">
        <title>Genomic comparison of the ants Camponotus floridanus and Harpegnathos saltator.</title>
        <authorList>
            <person name="Bonasio R."/>
            <person name="Zhang G."/>
            <person name="Ye C."/>
            <person name="Mutti N.S."/>
            <person name="Fang X."/>
            <person name="Qin N."/>
            <person name="Donahue G."/>
            <person name="Yang P."/>
            <person name="Li Q."/>
            <person name="Li C."/>
            <person name="Zhang P."/>
            <person name="Huang Z."/>
            <person name="Berger S.L."/>
            <person name="Reinberg D."/>
            <person name="Wang J."/>
            <person name="Liebig J."/>
        </authorList>
    </citation>
    <scope>NUCLEOTIDE SEQUENCE [LARGE SCALE GENOMIC DNA]</scope>
    <source>
        <strain evidence="4 5">R22 G/1</strain>
    </source>
</reference>
<keyword evidence="2" id="KW-0963">Cytoplasm</keyword>
<dbReference type="PANTHER" id="PTHR18914">
    <property type="entry name" value="ALPHA CATENIN"/>
    <property type="match status" value="1"/>
</dbReference>
<dbReference type="EMBL" id="GL447495">
    <property type="protein sequence ID" value="EFN86422.1"/>
    <property type="molecule type" value="Genomic_DNA"/>
</dbReference>
<keyword evidence="5" id="KW-1185">Reference proteome</keyword>